<organism evidence="8 9">
    <name type="scientific">Streptomyces paludis</name>
    <dbReference type="NCBI Taxonomy" id="2282738"/>
    <lineage>
        <taxon>Bacteria</taxon>
        <taxon>Bacillati</taxon>
        <taxon>Actinomycetota</taxon>
        <taxon>Actinomycetes</taxon>
        <taxon>Kitasatosporales</taxon>
        <taxon>Streptomycetaceae</taxon>
        <taxon>Streptomyces</taxon>
    </lineage>
</organism>
<feature type="region of interest" description="Disordered" evidence="5">
    <location>
        <begin position="253"/>
        <end position="375"/>
    </location>
</feature>
<keyword evidence="6" id="KW-0812">Transmembrane</keyword>
<feature type="compositionally biased region" description="Basic and acidic residues" evidence="5">
    <location>
        <begin position="268"/>
        <end position="294"/>
    </location>
</feature>
<evidence type="ECO:0000256" key="4">
    <source>
        <dbReference type="ARBA" id="ARBA00023088"/>
    </source>
</evidence>
<name>A0A345I0A5_9ACTN</name>
<dbReference type="NCBIfam" id="NF041527">
    <property type="entry name" value="SCO1860_LAETG"/>
    <property type="match status" value="1"/>
</dbReference>
<feature type="domain" description="Gram-positive cocci surface proteins LPxTG" evidence="7">
    <location>
        <begin position="364"/>
        <end position="402"/>
    </location>
</feature>
<evidence type="ECO:0000313" key="8">
    <source>
        <dbReference type="EMBL" id="AXG82379.1"/>
    </source>
</evidence>
<dbReference type="NCBIfam" id="TIGR01167">
    <property type="entry name" value="LPXTG_anchor"/>
    <property type="match status" value="1"/>
</dbReference>
<evidence type="ECO:0000256" key="2">
    <source>
        <dbReference type="ARBA" id="ARBA00022525"/>
    </source>
</evidence>
<protein>
    <submittedName>
        <fullName evidence="8">LPXTG cell wall anchor domain-containing protein</fullName>
    </submittedName>
</protein>
<dbReference type="PROSITE" id="PS50847">
    <property type="entry name" value="GRAM_POS_ANCHORING"/>
    <property type="match status" value="1"/>
</dbReference>
<evidence type="ECO:0000259" key="7">
    <source>
        <dbReference type="PROSITE" id="PS50847"/>
    </source>
</evidence>
<reference evidence="9" key="1">
    <citation type="submission" date="2018-07" db="EMBL/GenBank/DDBJ databases">
        <authorList>
            <person name="Zhao J."/>
        </authorList>
    </citation>
    <scope>NUCLEOTIDE SEQUENCE [LARGE SCALE GENOMIC DNA]</scope>
    <source>
        <strain evidence="9">GSSD-12</strain>
    </source>
</reference>
<accession>A0A345I0A5</accession>
<dbReference type="Proteomes" id="UP000253868">
    <property type="component" value="Chromosome"/>
</dbReference>
<dbReference type="InterPro" id="IPR019931">
    <property type="entry name" value="LPXTG_anchor"/>
</dbReference>
<feature type="transmembrane region" description="Helical" evidence="6">
    <location>
        <begin position="375"/>
        <end position="394"/>
    </location>
</feature>
<feature type="compositionally biased region" description="Polar residues" evidence="5">
    <location>
        <begin position="364"/>
        <end position="374"/>
    </location>
</feature>
<evidence type="ECO:0000256" key="1">
    <source>
        <dbReference type="ARBA" id="ARBA00022512"/>
    </source>
</evidence>
<evidence type="ECO:0000256" key="3">
    <source>
        <dbReference type="ARBA" id="ARBA00022729"/>
    </source>
</evidence>
<keyword evidence="6" id="KW-1133">Transmembrane helix</keyword>
<keyword evidence="2" id="KW-0964">Secreted</keyword>
<keyword evidence="6" id="KW-0472">Membrane</keyword>
<keyword evidence="9" id="KW-1185">Reference proteome</keyword>
<keyword evidence="3" id="KW-0732">Signal</keyword>
<evidence type="ECO:0000313" key="9">
    <source>
        <dbReference type="Proteomes" id="UP000253868"/>
    </source>
</evidence>
<keyword evidence="4" id="KW-0572">Peptidoglycan-anchor</keyword>
<evidence type="ECO:0000256" key="5">
    <source>
        <dbReference type="SAM" id="MobiDB-lite"/>
    </source>
</evidence>
<gene>
    <name evidence="8" type="ORF">DVK44_05310</name>
</gene>
<dbReference type="InterPro" id="IPR048202">
    <property type="entry name" value="SCO1860-like"/>
</dbReference>
<evidence type="ECO:0000256" key="6">
    <source>
        <dbReference type="SAM" id="Phobius"/>
    </source>
</evidence>
<keyword evidence="1" id="KW-0134">Cell wall</keyword>
<dbReference type="KEGG" id="spad:DVK44_05310"/>
<dbReference type="AlphaFoldDB" id="A0A345I0A5"/>
<sequence length="402" mass="40436">MPACPRGQQRRHVSCGGSTILNSNTFRLPARRCAAVVAAATLTAGPVLLAAPAQATEGGHEGKASAVVLSVGLDVSLLNKSVNLPLKVALNEVQAPATAEKTALTAQLDGVDRGRPFTLLRADVATAKATADKHRAEGYSNIAHAKVHVPGLPLLSLIEIQEVTSKAVCEAGKEPTAESNLLGPVTVLGKRITLSAAGTTRVEVPAVGEVSLALSKTHTTSRTAAAAALELKVSVNPLKLNVAEVEGTVTLAGATCESPDAPATAPDKPAEKPDDKPGDKPDEKPEEQKPDPGKPAEQPAADPEEGTKPATGDKPAAGDDTPDTDKPAAEQAADKGSGNGTGQESAADGGLKAQSAGEPVEANLASTGGSSTTPYLAGGAAALLALGGGAMLVARKNRAAKR</sequence>
<dbReference type="EMBL" id="CP031194">
    <property type="protein sequence ID" value="AXG82379.1"/>
    <property type="molecule type" value="Genomic_DNA"/>
</dbReference>
<dbReference type="NCBIfam" id="NF041528">
    <property type="entry name" value="strep_LAETG"/>
    <property type="match status" value="1"/>
</dbReference>
<proteinExistence type="predicted"/>
<dbReference type="OrthoDB" id="3853778at2"/>